<evidence type="ECO:0000256" key="2">
    <source>
        <dbReference type="ARBA" id="ARBA00005407"/>
    </source>
</evidence>
<dbReference type="InterPro" id="IPR012677">
    <property type="entry name" value="Nucleotide-bd_a/b_plait_sf"/>
</dbReference>
<dbReference type="EMBL" id="OE000002">
    <property type="protein sequence ID" value="CAD7451806.1"/>
    <property type="molecule type" value="Genomic_DNA"/>
</dbReference>
<feature type="domain" description="SERRATE/Ars2 N-terminal" evidence="9">
    <location>
        <begin position="267"/>
        <end position="332"/>
    </location>
</feature>
<dbReference type="AlphaFoldDB" id="A0A7R9FFV1"/>
<keyword evidence="4" id="KW-0943">RNA-mediated gene silencing</keyword>
<accession>A0A7R9FFV1</accession>
<dbReference type="CDD" id="cd00590">
    <property type="entry name" value="RRM_SF"/>
    <property type="match status" value="1"/>
</dbReference>
<evidence type="ECO:0000313" key="10">
    <source>
        <dbReference type="EMBL" id="CAD7451806.1"/>
    </source>
</evidence>
<feature type="region of interest" description="Disordered" evidence="7">
    <location>
        <begin position="1"/>
        <end position="76"/>
    </location>
</feature>
<dbReference type="InterPro" id="IPR007042">
    <property type="entry name" value="SERRATE/Ars2_C"/>
</dbReference>
<evidence type="ECO:0000256" key="5">
    <source>
        <dbReference type="ARBA" id="ARBA00023242"/>
    </source>
</evidence>
<dbReference type="InterPro" id="IPR035979">
    <property type="entry name" value="RBD_domain_sf"/>
</dbReference>
<sequence length="1018" mass="117449">MADSEDEYDRKRRDKFRGERTESYQRGEGRRGGASEERRRDDWIDRESWGSRSRPRTEYREYRGGGGRERYSAAHSQDIVQPMKRMKTEWYDVNQSPDNLYKIASDFGLMGNWSPPDDGFYYDFIDLVKEDRRGGGYSHDNSGGYNYRNQWMQESYVPQHNYSGNFNNQKELQTDTQPPMMSFKAFLQTQDDNITDDEAIRKYNEYKLEFKRQQLNEFFMAHKDEECIKSMPFIIKPASVAAWSERLYSQYIRLLITGGRGLIPVRFKIKYHPEDSVRRKDEQSASLKHRLEVFIEFLESDRLDAVSVDAHQQEQLITLLDAVVIRLEGGTELDLQILEAPPPEPPAEDKVDSTTGDKPESKEGEISDDEDKKSEEGDKDSEISDKEAAEPKLDEIVPEPELKPNTEVKKTLKEEKTKNAVEVEEIAEVVEKDNKDDEPPPPGLEAPAVGSPTPASEPEEEETPHGEKRKRSLSEDMDLDTTNEMEDISDKEDSSLKLDKPEDGEVKKENTREEGEEEGVAREEGERKEEEEELKPRPLHRTASIFLRNLAPTITKQEVEAMCKRYPGFLRVAIADPQQDRRWFRRGWVTFQRSVNIKEICWNLNNIRLRDCELGAIVNRDLSRRIRTVNGITAHRQVVRHDIKLSARIVHNLDARSGLWSESGEEKVVEQVAAKKDSGPIWTKDSKSFGLLSKNPVMKNITDYLIEEASAEEEELLGHGGDHEDGQLADDAATFDRDEGLIKVLDKLLLYLRIVHSVDYYNHCEYPNEDEMPNRCGIMHARSIPPISKVSQQEISDYCRMFEQKVASFLQPNTIVTDEDYSKLGYKDPDMYPYKDITRPCQTILLELIIVHVYLDSRLSEVEKFVQANTQELAKDKWLCPLSGKKFKGPEFVRKHIFNKHAEKVEEVKKEVEYFNNYLRDPKRPQLPEHPGKRPQRGEGTPESQGFSAPAPYLPHYQYNSFARHGGYGGHPYGGYGYNQGYGRGRGYNRGRSPTYNMGRRVIAYNDLDAPEIPEVFS</sequence>
<evidence type="ECO:0000259" key="9">
    <source>
        <dbReference type="Pfam" id="PF12066"/>
    </source>
</evidence>
<feature type="domain" description="SERRATE/Ars2 C-terminal" evidence="8">
    <location>
        <begin position="860"/>
        <end position="987"/>
    </location>
</feature>
<dbReference type="SUPFAM" id="SSF54928">
    <property type="entry name" value="RNA-binding domain, RBD"/>
    <property type="match status" value="1"/>
</dbReference>
<evidence type="ECO:0000256" key="1">
    <source>
        <dbReference type="ARBA" id="ARBA00004123"/>
    </source>
</evidence>
<evidence type="ECO:0000256" key="6">
    <source>
        <dbReference type="ARBA" id="ARBA00030701"/>
    </source>
</evidence>
<evidence type="ECO:0000256" key="3">
    <source>
        <dbReference type="ARBA" id="ARBA00017364"/>
    </source>
</evidence>
<dbReference type="PANTHER" id="PTHR13165">
    <property type="entry name" value="ARSENITE-RESISTANCE PROTEIN 2"/>
    <property type="match status" value="1"/>
</dbReference>
<dbReference type="GO" id="GO:0016604">
    <property type="term" value="C:nuclear body"/>
    <property type="evidence" value="ECO:0007669"/>
    <property type="project" value="TreeGrafter"/>
</dbReference>
<dbReference type="GO" id="GO:0003676">
    <property type="term" value="F:nucleic acid binding"/>
    <property type="evidence" value="ECO:0007669"/>
    <property type="project" value="InterPro"/>
</dbReference>
<evidence type="ECO:0000256" key="4">
    <source>
        <dbReference type="ARBA" id="ARBA00023158"/>
    </source>
</evidence>
<feature type="compositionally biased region" description="Basic and acidic residues" evidence="7">
    <location>
        <begin position="491"/>
        <end position="528"/>
    </location>
</feature>
<comment type="subcellular location">
    <subcellularLocation>
        <location evidence="1">Nucleus</location>
    </subcellularLocation>
</comment>
<dbReference type="Pfam" id="PF12066">
    <property type="entry name" value="SERRATE_Ars2_N"/>
    <property type="match status" value="2"/>
</dbReference>
<dbReference type="Gene3D" id="3.30.70.330">
    <property type="match status" value="1"/>
</dbReference>
<evidence type="ECO:0000256" key="7">
    <source>
        <dbReference type="SAM" id="MobiDB-lite"/>
    </source>
</evidence>
<dbReference type="PANTHER" id="PTHR13165:SF0">
    <property type="entry name" value="SERRATE RNA EFFECTOR MOLECULE HOMOLOG"/>
    <property type="match status" value="1"/>
</dbReference>
<comment type="similarity">
    <text evidence="2">Belongs to the ARS2 family.</text>
</comment>
<feature type="compositionally biased region" description="Acidic residues" evidence="7">
    <location>
        <begin position="475"/>
        <end position="490"/>
    </location>
</feature>
<feature type="compositionally biased region" description="Basic and acidic residues" evidence="7">
    <location>
        <begin position="920"/>
        <end position="932"/>
    </location>
</feature>
<dbReference type="Pfam" id="PF04959">
    <property type="entry name" value="ARS2"/>
    <property type="match status" value="1"/>
</dbReference>
<name>A0A7R9FFV1_9NEOP</name>
<organism evidence="10">
    <name type="scientific">Timema tahoe</name>
    <dbReference type="NCBI Taxonomy" id="61484"/>
    <lineage>
        <taxon>Eukaryota</taxon>
        <taxon>Metazoa</taxon>
        <taxon>Ecdysozoa</taxon>
        <taxon>Arthropoda</taxon>
        <taxon>Hexapoda</taxon>
        <taxon>Insecta</taxon>
        <taxon>Pterygota</taxon>
        <taxon>Neoptera</taxon>
        <taxon>Polyneoptera</taxon>
        <taxon>Phasmatodea</taxon>
        <taxon>Timematodea</taxon>
        <taxon>Timematoidea</taxon>
        <taxon>Timematidae</taxon>
        <taxon>Timema</taxon>
    </lineage>
</organism>
<feature type="domain" description="SERRATE/Ars2 N-terminal" evidence="9">
    <location>
        <begin position="184"/>
        <end position="230"/>
    </location>
</feature>
<protein>
    <recommendedName>
        <fullName evidence="3">Serrate RNA effector molecule homolog</fullName>
    </recommendedName>
    <alternativeName>
        <fullName evidence="6">Arsenite-resistance protein 2 homolog</fullName>
    </alternativeName>
</protein>
<feature type="compositionally biased region" description="Basic and acidic residues" evidence="7">
    <location>
        <begin position="429"/>
        <end position="438"/>
    </location>
</feature>
<dbReference type="GO" id="GO:0031053">
    <property type="term" value="P:primary miRNA processing"/>
    <property type="evidence" value="ECO:0007669"/>
    <property type="project" value="TreeGrafter"/>
</dbReference>
<dbReference type="InterPro" id="IPR021933">
    <property type="entry name" value="SERRATE/Ars2_N"/>
</dbReference>
<feature type="compositionally biased region" description="Basic and acidic residues" evidence="7">
    <location>
        <begin position="8"/>
        <end position="72"/>
    </location>
</feature>
<feature type="compositionally biased region" description="Basic and acidic residues" evidence="7">
    <location>
        <begin position="347"/>
        <end position="421"/>
    </location>
</feature>
<keyword evidence="5" id="KW-0539">Nucleus</keyword>
<dbReference type="InterPro" id="IPR039727">
    <property type="entry name" value="SE/Ars2"/>
</dbReference>
<feature type="region of interest" description="Disordered" evidence="7">
    <location>
        <begin position="919"/>
        <end position="950"/>
    </location>
</feature>
<gene>
    <name evidence="10" type="ORF">TTEB3V08_LOCUS7</name>
</gene>
<evidence type="ECO:0000259" key="8">
    <source>
        <dbReference type="Pfam" id="PF04959"/>
    </source>
</evidence>
<proteinExistence type="inferred from homology"/>
<feature type="region of interest" description="Disordered" evidence="7">
    <location>
        <begin position="336"/>
        <end position="536"/>
    </location>
</feature>
<reference evidence="10" key="1">
    <citation type="submission" date="2020-11" db="EMBL/GenBank/DDBJ databases">
        <authorList>
            <person name="Tran Van P."/>
        </authorList>
    </citation>
    <scope>NUCLEOTIDE SEQUENCE</scope>
</reference>